<gene>
    <name evidence="8" type="primary">SMKI14G3650</name>
    <name evidence="8" type="ORF">SMKI_14G3650</name>
</gene>
<dbReference type="GO" id="GO:0005886">
    <property type="term" value="C:plasma membrane"/>
    <property type="evidence" value="ECO:0007669"/>
    <property type="project" value="TreeGrafter"/>
</dbReference>
<dbReference type="RefSeq" id="XP_056079266.1">
    <property type="nucleotide sequence ID" value="XM_056225448.1"/>
</dbReference>
<evidence type="ECO:0000256" key="7">
    <source>
        <dbReference type="SAM" id="Phobius"/>
    </source>
</evidence>
<name>A0AA35ISJ6_SACMI</name>
<evidence type="ECO:0000256" key="1">
    <source>
        <dbReference type="ARBA" id="ARBA00004141"/>
    </source>
</evidence>
<accession>A0AA35ISJ6</accession>
<comment type="similarity">
    <text evidence="2 6">Belongs to the CDC50/LEM3 family.</text>
</comment>
<protein>
    <recommendedName>
        <fullName evidence="10">Cell division control protein 50</fullName>
    </recommendedName>
</protein>
<feature type="transmembrane region" description="Helical" evidence="7">
    <location>
        <begin position="337"/>
        <end position="359"/>
    </location>
</feature>
<dbReference type="GO" id="GO:0005794">
    <property type="term" value="C:Golgi apparatus"/>
    <property type="evidence" value="ECO:0007669"/>
    <property type="project" value="TreeGrafter"/>
</dbReference>
<keyword evidence="4 7" id="KW-1133">Transmembrane helix</keyword>
<dbReference type="GO" id="GO:0045332">
    <property type="term" value="P:phospholipid translocation"/>
    <property type="evidence" value="ECO:0007669"/>
    <property type="project" value="UniProtKB-UniRule"/>
</dbReference>
<dbReference type="GO" id="GO:0005783">
    <property type="term" value="C:endoplasmic reticulum"/>
    <property type="evidence" value="ECO:0007669"/>
    <property type="project" value="TreeGrafter"/>
</dbReference>
<dbReference type="AlphaFoldDB" id="A0AA35ISJ6"/>
<feature type="transmembrane region" description="Helical" evidence="7">
    <location>
        <begin position="47"/>
        <end position="67"/>
    </location>
</feature>
<evidence type="ECO:0000256" key="3">
    <source>
        <dbReference type="ARBA" id="ARBA00022692"/>
    </source>
</evidence>
<organism evidence="8 9">
    <name type="scientific">Saccharomyces mikatae IFO 1815</name>
    <dbReference type="NCBI Taxonomy" id="226126"/>
    <lineage>
        <taxon>Eukaryota</taxon>
        <taxon>Fungi</taxon>
        <taxon>Dikarya</taxon>
        <taxon>Ascomycota</taxon>
        <taxon>Saccharomycotina</taxon>
        <taxon>Saccharomycetes</taxon>
        <taxon>Saccharomycetales</taxon>
        <taxon>Saccharomycetaceae</taxon>
        <taxon>Saccharomyces</taxon>
    </lineage>
</organism>
<dbReference type="PIRSF" id="PIRSF015840">
    <property type="entry name" value="DUF284_TM_euk"/>
    <property type="match status" value="1"/>
</dbReference>
<evidence type="ECO:0000313" key="8">
    <source>
        <dbReference type="EMBL" id="CAI4036146.1"/>
    </source>
</evidence>
<dbReference type="EMBL" id="OX365770">
    <property type="protein sequence ID" value="CAI4036146.1"/>
    <property type="molecule type" value="Genomic_DNA"/>
</dbReference>
<keyword evidence="5 6" id="KW-0472">Membrane</keyword>
<reference evidence="8" key="1">
    <citation type="submission" date="2022-10" db="EMBL/GenBank/DDBJ databases">
        <authorList>
            <person name="Byrne P K."/>
        </authorList>
    </citation>
    <scope>NUCLEOTIDE SEQUENCE</scope>
    <source>
        <strain evidence="8">IFO1815</strain>
    </source>
</reference>
<evidence type="ECO:0000256" key="5">
    <source>
        <dbReference type="ARBA" id="ARBA00023136"/>
    </source>
</evidence>
<evidence type="ECO:0000256" key="4">
    <source>
        <dbReference type="ARBA" id="ARBA00022989"/>
    </source>
</evidence>
<sequence length="393" mass="44667">MGLISRWKEKKQLSGKQNVQKSRKPANTSFRQQRLKAWQPILSPQSVLPLLILMACIFAPIGIGLVVSTISVQRLVVNYTECDALAPAKDFETIPSEYVDYHFSKKVTIQPQWMVLTDPEFGNQTCRIQFEIPNHVKKSTYVYYHLTNFNQNYREYVQSLDLNQLKGKPLIGNDLDPNCDPFRTVNNKTIFPCGLIANSMFNDTFDATFTGVDGTPDYLLTTKGIAWATDRHRYGKTGYNASDIIPPPNWSKLYPNGYTNDNVPDLQNWEEFKVWMRTAALPNFYKLAMKNETNGLRMGIYVADIKLNYPVKSYNGTKSFVLTTNSIIGAGNEALGIVYLIVAGIATLFAILFLVKVIFKPRPMHDHSYLNFETEDTTPYENSVVSVPLREIL</sequence>
<evidence type="ECO:0000256" key="2">
    <source>
        <dbReference type="ARBA" id="ARBA00009457"/>
    </source>
</evidence>
<evidence type="ECO:0000256" key="6">
    <source>
        <dbReference type="PIRNR" id="PIRNR015840"/>
    </source>
</evidence>
<dbReference type="PANTHER" id="PTHR10926">
    <property type="entry name" value="CELL CYCLE CONTROL PROTEIN 50"/>
    <property type="match status" value="1"/>
</dbReference>
<dbReference type="InterPro" id="IPR005045">
    <property type="entry name" value="CDC50/LEM3_fam"/>
</dbReference>
<dbReference type="Pfam" id="PF03381">
    <property type="entry name" value="CDC50"/>
    <property type="match status" value="1"/>
</dbReference>
<proteinExistence type="inferred from homology"/>
<keyword evidence="3 7" id="KW-0812">Transmembrane</keyword>
<evidence type="ECO:0008006" key="10">
    <source>
        <dbReference type="Google" id="ProtNLM"/>
    </source>
</evidence>
<dbReference type="PANTHER" id="PTHR10926:SF0">
    <property type="entry name" value="CDC50, ISOFORM A"/>
    <property type="match status" value="1"/>
</dbReference>
<comment type="subcellular location">
    <subcellularLocation>
        <location evidence="1">Membrane</location>
        <topology evidence="1">Multi-pass membrane protein</topology>
    </subcellularLocation>
</comment>
<dbReference type="Proteomes" id="UP001161438">
    <property type="component" value="Chromosome 14"/>
</dbReference>
<evidence type="ECO:0000313" key="9">
    <source>
        <dbReference type="Proteomes" id="UP001161438"/>
    </source>
</evidence>
<keyword evidence="9" id="KW-1185">Reference proteome</keyword>
<dbReference type="GeneID" id="80921034"/>